<reference evidence="3 4" key="1">
    <citation type="submission" date="2023-09" db="EMBL/GenBank/DDBJ databases">
        <authorList>
            <person name="Rey-Velasco X."/>
        </authorList>
    </citation>
    <scope>NUCLEOTIDE SEQUENCE [LARGE SCALE GENOMIC DNA]</scope>
    <source>
        <strain evidence="3 4">W311</strain>
    </source>
</reference>
<evidence type="ECO:0000313" key="4">
    <source>
        <dbReference type="Proteomes" id="UP001302249"/>
    </source>
</evidence>
<proteinExistence type="predicted"/>
<dbReference type="RefSeq" id="WP_313915069.1">
    <property type="nucleotide sequence ID" value="NZ_CP135076.1"/>
</dbReference>
<evidence type="ECO:0000259" key="1">
    <source>
        <dbReference type="Pfam" id="PF13550"/>
    </source>
</evidence>
<dbReference type="Proteomes" id="UP001302249">
    <property type="component" value="Chromosome"/>
</dbReference>
<dbReference type="InterPro" id="IPR056490">
    <property type="entry name" value="Rcc01698_C"/>
</dbReference>
<sequence>MATLVLTVAGGALGGPVGAALGAALGRTVDREWLSDAGTRTGPRLTDLAVQTSSYGTQIPRLFGTMRVAGTVIWSTDLIESSSTTDGGKGQPDTTRYSYSASFAVLLSARRIRTVRRIWADGKLLRGAAGDLKSRCAALRIHDGGEAQAPDPLIASLETTGRTPAHRGSAYVVFEALQLADFGNRIPSLTFEVEADAGAVDLGSIAGDVSDGAICGTADFGLAGFSAYGSDMRGVITRLSDATGSWFVRDGGAVRWMRGPGEAAVLTDPGARPAGERGDATRRSIAAASSAADRVLVRHYDPARDYQAGVQQAVRHRCGAHRTEQIELPAVLGAVEARTLAEMALARADLGRERRRVALDWTKIDILPGSRVRLSGEPGQWHVAGWSLEAMTLILDLVRIAPPEPVAAATSGRVAAAPDLTIGATVLAPFELPLVRDELYATPQLAIVAAGQGAGWRSAALLLDDGAAGAWRPIGATALPAVIGTVANVPGTAPSALEDRRTAFEVELLHERMALTQADTDALDGGGNLALAGDELLQFAEAEQIGPRRWRLRRLWRGRRGTEHATGRQKAGDRFALLSADTVKLVGTDLSTLGRDVSVQASGVGDSKGPVEAVARIDGRSLLPPGPVHLRWRQSGEGDVVLTWARRSRLGWRWIDGADVPLGEEAERYLVSLRRGDGRSSEIEVGGPSHTIPAVERPAEPFTVAVRQIGAHGRSLPASTTIA</sequence>
<organism evidence="3 4">
    <name type="scientific">Stakelama saccharophila</name>
    <dbReference type="NCBI Taxonomy" id="3075605"/>
    <lineage>
        <taxon>Bacteria</taxon>
        <taxon>Pseudomonadati</taxon>
        <taxon>Pseudomonadota</taxon>
        <taxon>Alphaproteobacteria</taxon>
        <taxon>Sphingomonadales</taxon>
        <taxon>Sphingomonadaceae</taxon>
        <taxon>Stakelama</taxon>
    </lineage>
</organism>
<keyword evidence="4" id="KW-1185">Reference proteome</keyword>
<dbReference type="Pfam" id="PF23666">
    <property type="entry name" value="Rcc01698_C"/>
    <property type="match status" value="1"/>
</dbReference>
<dbReference type="Pfam" id="PF13550">
    <property type="entry name" value="Phage-tail_3"/>
    <property type="match status" value="1"/>
</dbReference>
<evidence type="ECO:0000313" key="3">
    <source>
        <dbReference type="EMBL" id="WNO53538.1"/>
    </source>
</evidence>
<feature type="domain" description="Tip attachment protein J" evidence="1">
    <location>
        <begin position="232"/>
        <end position="386"/>
    </location>
</feature>
<protein>
    <submittedName>
        <fullName evidence="3">Phage tail protein</fullName>
    </submittedName>
</protein>
<dbReference type="EMBL" id="CP135076">
    <property type="protein sequence ID" value="WNO53538.1"/>
    <property type="molecule type" value="Genomic_DNA"/>
</dbReference>
<accession>A0ABZ0B8E5</accession>
<feature type="domain" description="Rcc01698-like C-terminal" evidence="2">
    <location>
        <begin position="481"/>
        <end position="575"/>
    </location>
</feature>
<gene>
    <name evidence="3" type="ORF">RPR59_14015</name>
</gene>
<evidence type="ECO:0000259" key="2">
    <source>
        <dbReference type="Pfam" id="PF23666"/>
    </source>
</evidence>
<name>A0ABZ0B8E5_9SPHN</name>
<dbReference type="InterPro" id="IPR032876">
    <property type="entry name" value="J_dom"/>
</dbReference>